<proteinExistence type="predicted"/>
<dbReference type="Proteomes" id="UP000019260">
    <property type="component" value="Chromosome"/>
</dbReference>
<reference evidence="1 2" key="1">
    <citation type="submission" date="2013-09" db="EMBL/GenBank/DDBJ databases">
        <title>Complete genome sequence of Spiroplasma mirum suckling mouse cataract agent.</title>
        <authorList>
            <person name="Landry C.A."/>
            <person name="Bastian F.O."/>
            <person name="Thune R.L."/>
        </authorList>
    </citation>
    <scope>NUCLEOTIDE SEQUENCE [LARGE SCALE GENOMIC DNA]</scope>
    <source>
        <strain evidence="1 2">SMCA</strain>
    </source>
</reference>
<gene>
    <name evidence="1" type="ORF">P344_03345</name>
</gene>
<dbReference type="HOGENOM" id="CLU_1703147_0_0_14"/>
<evidence type="ECO:0000313" key="2">
    <source>
        <dbReference type="Proteomes" id="UP000019260"/>
    </source>
</evidence>
<accession>W0GR02</accession>
<evidence type="ECO:0000313" key="1">
    <source>
        <dbReference type="EMBL" id="AHI58012.1"/>
    </source>
</evidence>
<dbReference type="AlphaFoldDB" id="W0GR02"/>
<dbReference type="KEGG" id="smir:SMM_0566"/>
<dbReference type="KEGG" id="smia:P344_03345"/>
<dbReference type="EMBL" id="CP006720">
    <property type="protein sequence ID" value="AHI58012.1"/>
    <property type="molecule type" value="Genomic_DNA"/>
</dbReference>
<protein>
    <submittedName>
        <fullName evidence="1">Uncharacterized protein</fullName>
    </submittedName>
</protein>
<dbReference type="PATRIC" id="fig|838561.3.peg.651"/>
<organism evidence="1 2">
    <name type="scientific">Spiroplasma mirum ATCC 29335</name>
    <dbReference type="NCBI Taxonomy" id="838561"/>
    <lineage>
        <taxon>Bacteria</taxon>
        <taxon>Bacillati</taxon>
        <taxon>Mycoplasmatota</taxon>
        <taxon>Mollicutes</taxon>
        <taxon>Entomoplasmatales</taxon>
        <taxon>Spiroplasmataceae</taxon>
        <taxon>Spiroplasma</taxon>
    </lineage>
</organism>
<sequence length="154" mass="17788">MYFDQNNILHVVIINIGIAISRIQEFLLSDWTTDIFDNNLYCSRMLYDGIINNDDVIVTSIGIYNTTKHTQTKFPTDSGIGVGFLAGNDNHWYVLMSQGSLLQYNPVNFGYHQIYNFKKMITSALLVNYQDSFLIWTNDSSLYNFKQINHPIVK</sequence>
<name>W0GR02_9MOLU</name>
<keyword evidence="2" id="KW-1185">Reference proteome</keyword>
<dbReference type="RefSeq" id="WP_025317352.1">
    <property type="nucleotide sequence ID" value="NZ_CP002082.1"/>
</dbReference>